<keyword evidence="3 4" id="KW-0732">Signal</keyword>
<dbReference type="EMBL" id="JBEGDP010000001">
    <property type="protein sequence ID" value="MEQ7846020.1"/>
    <property type="molecule type" value="Genomic_DNA"/>
</dbReference>
<evidence type="ECO:0000256" key="3">
    <source>
        <dbReference type="ARBA" id="ARBA00022729"/>
    </source>
</evidence>
<feature type="chain" id="PRO_5046632077" evidence="4">
    <location>
        <begin position="35"/>
        <end position="427"/>
    </location>
</feature>
<dbReference type="RefSeq" id="WP_349803630.1">
    <property type="nucleotide sequence ID" value="NZ_JBEGDP010000001.1"/>
</dbReference>
<dbReference type="Proteomes" id="UP001482520">
    <property type="component" value="Unassembled WGS sequence"/>
</dbReference>
<keyword evidence="6" id="KW-1185">Reference proteome</keyword>
<gene>
    <name evidence="5" type="ORF">V6R90_01925</name>
</gene>
<dbReference type="PANTHER" id="PTHR30061">
    <property type="entry name" value="MALTOSE-BINDING PERIPLASMIC PROTEIN"/>
    <property type="match status" value="1"/>
</dbReference>
<dbReference type="SUPFAM" id="SSF53850">
    <property type="entry name" value="Periplasmic binding protein-like II"/>
    <property type="match status" value="1"/>
</dbReference>
<evidence type="ECO:0000256" key="4">
    <source>
        <dbReference type="SAM" id="SignalP"/>
    </source>
</evidence>
<dbReference type="Pfam" id="PF13416">
    <property type="entry name" value="SBP_bac_8"/>
    <property type="match status" value="1"/>
</dbReference>
<dbReference type="Gene3D" id="3.40.190.10">
    <property type="entry name" value="Periplasmic binding protein-like II"/>
    <property type="match status" value="1"/>
</dbReference>
<organism evidence="5 6">
    <name type="scientific">Nocardioides kribbensis</name>
    <dbReference type="NCBI Taxonomy" id="305517"/>
    <lineage>
        <taxon>Bacteria</taxon>
        <taxon>Bacillati</taxon>
        <taxon>Actinomycetota</taxon>
        <taxon>Actinomycetes</taxon>
        <taxon>Propionibacteriales</taxon>
        <taxon>Nocardioidaceae</taxon>
        <taxon>Nocardioides</taxon>
    </lineage>
</organism>
<reference evidence="5 6" key="1">
    <citation type="submission" date="2024-02" db="EMBL/GenBank/DDBJ databases">
        <title>Full genome sequence of Nocardioides kribbensis.</title>
        <authorList>
            <person name="Poletto B.L."/>
            <person name="Silva G."/>
            <person name="Galante D."/>
            <person name="Campos K.R."/>
            <person name="Santos M.B.N."/>
            <person name="Sacchi C.T."/>
        </authorList>
    </citation>
    <scope>NUCLEOTIDE SEQUENCE [LARGE SCALE GENOMIC DNA]</scope>
    <source>
        <strain evidence="5 6">O4R</strain>
    </source>
</reference>
<protein>
    <submittedName>
        <fullName evidence="5">Extracellular solute-binding protein</fullName>
    </submittedName>
</protein>
<name>A0ABV1NU48_9ACTN</name>
<accession>A0ABV1NU48</accession>
<feature type="signal peptide" evidence="4">
    <location>
        <begin position="1"/>
        <end position="34"/>
    </location>
</feature>
<dbReference type="PANTHER" id="PTHR30061:SF50">
    <property type="entry name" value="MALTOSE_MALTODEXTRIN-BINDING PERIPLASMIC PROTEIN"/>
    <property type="match status" value="1"/>
</dbReference>
<evidence type="ECO:0000256" key="1">
    <source>
        <dbReference type="ARBA" id="ARBA00008520"/>
    </source>
</evidence>
<comment type="caution">
    <text evidence="5">The sequence shown here is derived from an EMBL/GenBank/DDBJ whole genome shotgun (WGS) entry which is preliminary data.</text>
</comment>
<proteinExistence type="inferred from homology"/>
<sequence length="427" mass="44226">MTRHPRPRRPLPRRRRSAVPSLALLAAGALGLSACGGSGFDDTGASEESSGEITVLIGSSGEAETAAVEDAVAAWADDAGVEATVSVASDLPQQLSQGFASNNPPDVFYVSTDQLAGYVANGALYAYGDQLSDPGAFYPTLTEAFTVDDTLQCAPKDFSTLQLVINQGLWEEAGLGEDDVPTTWEELESVAGELTEGDRVGLAFSPEYARVGAFFPQAGGAMTDESGTEATVDSEANLEALDYVQGLLDSGVAAYSSDLGVGWGGEAFGTERAAMTIEGSWIGGAMANDYPDVDWSVAPLPEGPAGPGTLAFTNCWGIAAASPDQEQAVDLVEHLTAADQQVAFAEAFGVIPSNEEAAATYQEQEPTYAPFVEGADYAQNPPSQQGASDVIADFNAQLEALRGGDPAGILASVQTELQAVLESDQSS</sequence>
<dbReference type="PROSITE" id="PS51257">
    <property type="entry name" value="PROKAR_LIPOPROTEIN"/>
    <property type="match status" value="1"/>
</dbReference>
<evidence type="ECO:0000256" key="2">
    <source>
        <dbReference type="ARBA" id="ARBA00022448"/>
    </source>
</evidence>
<evidence type="ECO:0000313" key="5">
    <source>
        <dbReference type="EMBL" id="MEQ7846020.1"/>
    </source>
</evidence>
<evidence type="ECO:0000313" key="6">
    <source>
        <dbReference type="Proteomes" id="UP001482520"/>
    </source>
</evidence>
<comment type="similarity">
    <text evidence="1">Belongs to the bacterial solute-binding protein 1 family.</text>
</comment>
<keyword evidence="2" id="KW-0813">Transport</keyword>
<dbReference type="InterPro" id="IPR006059">
    <property type="entry name" value="SBP"/>
</dbReference>